<accession>A0A0F9M4X4</accession>
<evidence type="ECO:0008006" key="3">
    <source>
        <dbReference type="Google" id="ProtNLM"/>
    </source>
</evidence>
<sequence length="85" mass="9899">SRKTGIYNEELIDKLKLNIKPAKKSLSVDNKEFNKRLKDAENHILKFSREIRKGRIELAPANIDLCGEGNCDFANVCRIDKWRLR</sequence>
<feature type="non-terminal residue" evidence="2">
    <location>
        <position position="1"/>
    </location>
</feature>
<organism evidence="2">
    <name type="scientific">marine sediment metagenome</name>
    <dbReference type="NCBI Taxonomy" id="412755"/>
    <lineage>
        <taxon>unclassified sequences</taxon>
        <taxon>metagenomes</taxon>
        <taxon>ecological metagenomes</taxon>
    </lineage>
</organism>
<evidence type="ECO:0000313" key="2">
    <source>
        <dbReference type="EMBL" id="KKN00734.1"/>
    </source>
</evidence>
<reference evidence="2" key="1">
    <citation type="journal article" date="2015" name="Nature">
        <title>Complex archaea that bridge the gap between prokaryotes and eukaryotes.</title>
        <authorList>
            <person name="Spang A."/>
            <person name="Saw J.H."/>
            <person name="Jorgensen S.L."/>
            <person name="Zaremba-Niedzwiedzka K."/>
            <person name="Martijn J."/>
            <person name="Lind A.E."/>
            <person name="van Eijk R."/>
            <person name="Schleper C."/>
            <person name="Guy L."/>
            <person name="Ettema T.J."/>
        </authorList>
    </citation>
    <scope>NUCLEOTIDE SEQUENCE</scope>
</reference>
<comment type="caution">
    <text evidence="2">The sequence shown here is derived from an EMBL/GenBank/DDBJ whole genome shotgun (WGS) entry which is preliminary data.</text>
</comment>
<feature type="coiled-coil region" evidence="1">
    <location>
        <begin position="23"/>
        <end position="50"/>
    </location>
</feature>
<name>A0A0F9M4X4_9ZZZZ</name>
<proteinExistence type="predicted"/>
<dbReference type="AlphaFoldDB" id="A0A0F9M4X4"/>
<evidence type="ECO:0000256" key="1">
    <source>
        <dbReference type="SAM" id="Coils"/>
    </source>
</evidence>
<dbReference type="EMBL" id="LAZR01005341">
    <property type="protein sequence ID" value="KKN00734.1"/>
    <property type="molecule type" value="Genomic_DNA"/>
</dbReference>
<gene>
    <name evidence="2" type="ORF">LCGC14_1134890</name>
</gene>
<protein>
    <recommendedName>
        <fullName evidence="3">PD-(D/E)XK endonuclease-like domain-containing protein</fullName>
    </recommendedName>
</protein>
<keyword evidence="1" id="KW-0175">Coiled coil</keyword>